<evidence type="ECO:0000313" key="13">
    <source>
        <dbReference type="Proteomes" id="UP001595696"/>
    </source>
</evidence>
<sequence length="448" mass="47095">MRAPGETNRGSVVWDWGLAGGVAVLQLAIGFALDLREVATDPLDALGTALLIAGPVALVLRRYHPLPVLYVVFAVAIAYPLLGQHYLPALAAPAAAFLAAAAVAPPRYTYPAIPVAYLCMVWPLPALLGRETHGWQALGALGWAVALAGTAELLRQRAELVRYAQRLEEAEPWEGIALRERESAAERLALAEELHGVVVHSLSAINKQSGLALELAERKPQQVVVALAAVKTASRAALEDAQELLSSLRRTGVRAEEPEAGDDRPVRDEGLLGRTAGFLARPQKEARRAEPAEVPAAPRPAPKPDAPSLDDLDGIMQRARSSGVAVTYRVIGTAAPLPAAIDAVGAGIVVESLRNVQRHAPGAEATVTLRYAADSVDITVDNTRPAAPPPRVPGPRGGDGIIGMRERAHELGGALTAGPRPSGGFRVAARLPAQARLAAVPGPEKEEN</sequence>
<evidence type="ECO:0000256" key="9">
    <source>
        <dbReference type="SAM" id="MobiDB-lite"/>
    </source>
</evidence>
<proteinExistence type="predicted"/>
<evidence type="ECO:0000259" key="11">
    <source>
        <dbReference type="Pfam" id="PF07730"/>
    </source>
</evidence>
<evidence type="ECO:0000256" key="7">
    <source>
        <dbReference type="ARBA" id="ARBA00022840"/>
    </source>
</evidence>
<evidence type="ECO:0000313" key="12">
    <source>
        <dbReference type="EMBL" id="MFC3964175.1"/>
    </source>
</evidence>
<accession>A0ABV8DW55</accession>
<dbReference type="InterPro" id="IPR036890">
    <property type="entry name" value="HATPase_C_sf"/>
</dbReference>
<dbReference type="GO" id="GO:0016301">
    <property type="term" value="F:kinase activity"/>
    <property type="evidence" value="ECO:0007669"/>
    <property type="project" value="UniProtKB-KW"/>
</dbReference>
<keyword evidence="3" id="KW-0597">Phosphoprotein</keyword>
<feature type="domain" description="Signal transduction histidine kinase subgroup 3 dimerisation and phosphoacceptor" evidence="11">
    <location>
        <begin position="186"/>
        <end position="251"/>
    </location>
</feature>
<evidence type="ECO:0000256" key="4">
    <source>
        <dbReference type="ARBA" id="ARBA00022679"/>
    </source>
</evidence>
<feature type="region of interest" description="Disordered" evidence="9">
    <location>
        <begin position="249"/>
        <end position="268"/>
    </location>
</feature>
<evidence type="ECO:0000256" key="5">
    <source>
        <dbReference type="ARBA" id="ARBA00022741"/>
    </source>
</evidence>
<keyword evidence="10" id="KW-1133">Transmembrane helix</keyword>
<keyword evidence="4" id="KW-0808">Transferase</keyword>
<comment type="caution">
    <text evidence="12">The sequence shown here is derived from an EMBL/GenBank/DDBJ whole genome shotgun (WGS) entry which is preliminary data.</text>
</comment>
<keyword evidence="6 12" id="KW-0418">Kinase</keyword>
<gene>
    <name evidence="12" type="ORF">ACFO0B_19490</name>
</gene>
<keyword evidence="8" id="KW-0902">Two-component regulatory system</keyword>
<dbReference type="InterPro" id="IPR050482">
    <property type="entry name" value="Sensor_HK_TwoCompSys"/>
</dbReference>
<evidence type="ECO:0000256" key="6">
    <source>
        <dbReference type="ARBA" id="ARBA00022777"/>
    </source>
</evidence>
<feature type="transmembrane region" description="Helical" evidence="10">
    <location>
        <begin position="67"/>
        <end position="82"/>
    </location>
</feature>
<name>A0ABV8DW55_9NOCA</name>
<keyword evidence="10" id="KW-0472">Membrane</keyword>
<dbReference type="PANTHER" id="PTHR24421">
    <property type="entry name" value="NITRATE/NITRITE SENSOR PROTEIN NARX-RELATED"/>
    <property type="match status" value="1"/>
</dbReference>
<dbReference type="EC" id="2.7.13.3" evidence="2"/>
<dbReference type="SUPFAM" id="SSF55874">
    <property type="entry name" value="ATPase domain of HSP90 chaperone/DNA topoisomerase II/histidine kinase"/>
    <property type="match status" value="1"/>
</dbReference>
<keyword evidence="7" id="KW-0067">ATP-binding</keyword>
<comment type="catalytic activity">
    <reaction evidence="1">
        <text>ATP + protein L-histidine = ADP + protein N-phospho-L-histidine.</text>
        <dbReference type="EC" id="2.7.13.3"/>
    </reaction>
</comment>
<feature type="region of interest" description="Disordered" evidence="9">
    <location>
        <begin position="277"/>
        <end position="309"/>
    </location>
</feature>
<dbReference type="Gene3D" id="1.20.5.1930">
    <property type="match status" value="1"/>
</dbReference>
<dbReference type="CDD" id="cd16917">
    <property type="entry name" value="HATPase_UhpB-NarQ-NarX-like"/>
    <property type="match status" value="1"/>
</dbReference>
<evidence type="ECO:0000256" key="8">
    <source>
        <dbReference type="ARBA" id="ARBA00023012"/>
    </source>
</evidence>
<dbReference type="Pfam" id="PF07730">
    <property type="entry name" value="HisKA_3"/>
    <property type="match status" value="1"/>
</dbReference>
<feature type="compositionally biased region" description="Basic and acidic residues" evidence="9">
    <location>
        <begin position="282"/>
        <end position="291"/>
    </location>
</feature>
<dbReference type="Gene3D" id="3.30.565.10">
    <property type="entry name" value="Histidine kinase-like ATPase, C-terminal domain"/>
    <property type="match status" value="1"/>
</dbReference>
<protein>
    <recommendedName>
        <fullName evidence="2">histidine kinase</fullName>
        <ecNumber evidence="2">2.7.13.3</ecNumber>
    </recommendedName>
</protein>
<keyword evidence="10" id="KW-0812">Transmembrane</keyword>
<keyword evidence="13" id="KW-1185">Reference proteome</keyword>
<dbReference type="RefSeq" id="WP_378613949.1">
    <property type="nucleotide sequence ID" value="NZ_JBHSAX010000017.1"/>
</dbReference>
<dbReference type="InterPro" id="IPR011712">
    <property type="entry name" value="Sig_transdc_His_kin_sub3_dim/P"/>
</dbReference>
<feature type="compositionally biased region" description="Basic and acidic residues" evidence="9">
    <location>
        <begin position="253"/>
        <end position="268"/>
    </location>
</feature>
<reference evidence="13" key="1">
    <citation type="journal article" date="2019" name="Int. J. Syst. Evol. Microbiol.">
        <title>The Global Catalogue of Microorganisms (GCM) 10K type strain sequencing project: providing services to taxonomists for standard genome sequencing and annotation.</title>
        <authorList>
            <consortium name="The Broad Institute Genomics Platform"/>
            <consortium name="The Broad Institute Genome Sequencing Center for Infectious Disease"/>
            <person name="Wu L."/>
            <person name="Ma J."/>
        </authorList>
    </citation>
    <scope>NUCLEOTIDE SEQUENCE [LARGE SCALE GENOMIC DNA]</scope>
    <source>
        <strain evidence="13">CGMCC 4.7330</strain>
    </source>
</reference>
<dbReference type="PANTHER" id="PTHR24421:SF10">
    <property type="entry name" value="NITRATE_NITRITE SENSOR PROTEIN NARQ"/>
    <property type="match status" value="1"/>
</dbReference>
<dbReference type="EMBL" id="JBHSAX010000017">
    <property type="protein sequence ID" value="MFC3964175.1"/>
    <property type="molecule type" value="Genomic_DNA"/>
</dbReference>
<evidence type="ECO:0000256" key="10">
    <source>
        <dbReference type="SAM" id="Phobius"/>
    </source>
</evidence>
<organism evidence="12 13">
    <name type="scientific">Nocardia jiangsuensis</name>
    <dbReference type="NCBI Taxonomy" id="1691563"/>
    <lineage>
        <taxon>Bacteria</taxon>
        <taxon>Bacillati</taxon>
        <taxon>Actinomycetota</taxon>
        <taxon>Actinomycetes</taxon>
        <taxon>Mycobacteriales</taxon>
        <taxon>Nocardiaceae</taxon>
        <taxon>Nocardia</taxon>
    </lineage>
</organism>
<evidence type="ECO:0000256" key="1">
    <source>
        <dbReference type="ARBA" id="ARBA00000085"/>
    </source>
</evidence>
<evidence type="ECO:0000256" key="3">
    <source>
        <dbReference type="ARBA" id="ARBA00022553"/>
    </source>
</evidence>
<keyword evidence="5" id="KW-0547">Nucleotide-binding</keyword>
<evidence type="ECO:0000256" key="2">
    <source>
        <dbReference type="ARBA" id="ARBA00012438"/>
    </source>
</evidence>
<dbReference type="Proteomes" id="UP001595696">
    <property type="component" value="Unassembled WGS sequence"/>
</dbReference>
<feature type="transmembrane region" description="Helical" evidence="10">
    <location>
        <begin position="45"/>
        <end position="60"/>
    </location>
</feature>
<feature type="transmembrane region" description="Helical" evidence="10">
    <location>
        <begin position="12"/>
        <end position="33"/>
    </location>
</feature>